<evidence type="ECO:0008006" key="4">
    <source>
        <dbReference type="Google" id="ProtNLM"/>
    </source>
</evidence>
<dbReference type="EMBL" id="JAQNDO010000001">
    <property type="protein sequence ID" value="MDC0749233.1"/>
    <property type="molecule type" value="Genomic_DNA"/>
</dbReference>
<organism evidence="2 3">
    <name type="scientific">Polyangium mundeleinium</name>
    <dbReference type="NCBI Taxonomy" id="2995306"/>
    <lineage>
        <taxon>Bacteria</taxon>
        <taxon>Pseudomonadati</taxon>
        <taxon>Myxococcota</taxon>
        <taxon>Polyangia</taxon>
        <taxon>Polyangiales</taxon>
        <taxon>Polyangiaceae</taxon>
        <taxon>Polyangium</taxon>
    </lineage>
</organism>
<dbReference type="Proteomes" id="UP001221411">
    <property type="component" value="Unassembled WGS sequence"/>
</dbReference>
<evidence type="ECO:0000256" key="1">
    <source>
        <dbReference type="SAM" id="MobiDB-lite"/>
    </source>
</evidence>
<sequence>MISRLAWLPLFAHLVGCNRDWDAYDPRLGGGGAGAEMGVSSVNSSSGSGGVGGMGGEGGASSSSSAMGGAGGVGGAGGAGGAPQCTIALKDNFDDGMTDPEKWSNYVEAGASIAESEGNLIVTMESGAPGYAVHYSTQPYDISNCGVFVQVLEVPNPTAKAYAAFQVGTGSDNAVEIAFYQGTLYCHKILADNYTDVAFTEYNPTEHAFWRIREQDGTTFWETSPDGQQWKVQASEPNPLPAGEMYVALTGGIDEPAPNPGRARFDNLNILP</sequence>
<protein>
    <recommendedName>
        <fullName evidence="4">DUF1349 domain-containing protein</fullName>
    </recommendedName>
</protein>
<evidence type="ECO:0000313" key="3">
    <source>
        <dbReference type="Proteomes" id="UP001221411"/>
    </source>
</evidence>
<comment type="caution">
    <text evidence="2">The sequence shown here is derived from an EMBL/GenBank/DDBJ whole genome shotgun (WGS) entry which is preliminary data.</text>
</comment>
<feature type="region of interest" description="Disordered" evidence="1">
    <location>
        <begin position="41"/>
        <end position="67"/>
    </location>
</feature>
<proteinExistence type="predicted"/>
<accession>A0ABT5F572</accession>
<gene>
    <name evidence="2" type="ORF">POL67_48340</name>
</gene>
<evidence type="ECO:0000313" key="2">
    <source>
        <dbReference type="EMBL" id="MDC0749233.1"/>
    </source>
</evidence>
<name>A0ABT5F572_9BACT</name>
<dbReference type="RefSeq" id="WP_271928834.1">
    <property type="nucleotide sequence ID" value="NZ_JAQNDO010000001.1"/>
</dbReference>
<keyword evidence="3" id="KW-1185">Reference proteome</keyword>
<reference evidence="2 3" key="1">
    <citation type="submission" date="2022-11" db="EMBL/GenBank/DDBJ databases">
        <title>Minimal conservation of predation-associated metabolite biosynthetic gene clusters underscores biosynthetic potential of Myxococcota including descriptions for ten novel species: Archangium lansinium sp. nov., Myxococcus landrumus sp. nov., Nannocystis bai.</title>
        <authorList>
            <person name="Ahearne A."/>
            <person name="Stevens C."/>
            <person name="Dowd S."/>
        </authorList>
    </citation>
    <scope>NUCLEOTIDE SEQUENCE [LARGE SCALE GENOMIC DNA]</scope>
    <source>
        <strain evidence="2 3">RJM3</strain>
    </source>
</reference>
<feature type="compositionally biased region" description="Gly residues" evidence="1">
    <location>
        <begin position="47"/>
        <end position="59"/>
    </location>
</feature>